<name>A7I203_CAMHC</name>
<dbReference type="FunFam" id="1.10.3810.10:FF:000001">
    <property type="entry name" value="Penicillin-binding protein 1A"/>
    <property type="match status" value="1"/>
</dbReference>
<dbReference type="InterPro" id="IPR012338">
    <property type="entry name" value="Beta-lactam/transpept-like"/>
</dbReference>
<evidence type="ECO:0000256" key="15">
    <source>
        <dbReference type="ARBA" id="ARBA00023316"/>
    </source>
</evidence>
<dbReference type="eggNOG" id="COG0744">
    <property type="taxonomic scope" value="Bacteria"/>
</dbReference>
<dbReference type="PANTHER" id="PTHR32282">
    <property type="entry name" value="BINDING PROTEIN TRANSPEPTIDASE, PUTATIVE-RELATED"/>
    <property type="match status" value="1"/>
</dbReference>
<keyword evidence="14" id="KW-0511">Multifunctional enzyme</keyword>
<dbReference type="OrthoDB" id="9766909at2"/>
<keyword evidence="11" id="KW-0133">Cell shape</keyword>
<dbReference type="EC" id="3.4.-.-" evidence="21"/>
<organism evidence="21 22">
    <name type="scientific">Campylobacter hominis (strain ATCC BAA-381 / DSM 21671 / CCUG 45161 / LMG 19568 / NCTC 13146 / CH001A)</name>
    <dbReference type="NCBI Taxonomy" id="360107"/>
    <lineage>
        <taxon>Bacteria</taxon>
        <taxon>Pseudomonadati</taxon>
        <taxon>Campylobacterota</taxon>
        <taxon>Epsilonproteobacteria</taxon>
        <taxon>Campylobacterales</taxon>
        <taxon>Campylobacteraceae</taxon>
        <taxon>Campylobacter</taxon>
    </lineage>
</organism>
<evidence type="ECO:0000256" key="16">
    <source>
        <dbReference type="ARBA" id="ARBA00034000"/>
    </source>
</evidence>
<evidence type="ECO:0000256" key="18">
    <source>
        <dbReference type="SAM" id="Phobius"/>
    </source>
</evidence>
<dbReference type="Gene3D" id="1.10.3810.10">
    <property type="entry name" value="Biosynthetic peptidoglycan transglycosylase-like"/>
    <property type="match status" value="1"/>
</dbReference>
<evidence type="ECO:0000256" key="9">
    <source>
        <dbReference type="ARBA" id="ARBA00022679"/>
    </source>
</evidence>
<dbReference type="GO" id="GO:0006508">
    <property type="term" value="P:proteolysis"/>
    <property type="evidence" value="ECO:0007669"/>
    <property type="project" value="UniProtKB-KW"/>
</dbReference>
<evidence type="ECO:0000256" key="4">
    <source>
        <dbReference type="ARBA" id="ARBA00007739"/>
    </source>
</evidence>
<evidence type="ECO:0000256" key="10">
    <source>
        <dbReference type="ARBA" id="ARBA00022801"/>
    </source>
</evidence>
<dbReference type="NCBIfam" id="TIGR02074">
    <property type="entry name" value="PBP_1a_fam"/>
    <property type="match status" value="1"/>
</dbReference>
<dbReference type="InterPro" id="IPR001460">
    <property type="entry name" value="PCN-bd_Tpept"/>
</dbReference>
<evidence type="ECO:0000259" key="20">
    <source>
        <dbReference type="Pfam" id="PF00912"/>
    </source>
</evidence>
<comment type="pathway">
    <text evidence="2">Cell wall biogenesis; peptidoglycan biosynthesis.</text>
</comment>
<dbReference type="Gene3D" id="3.40.710.10">
    <property type="entry name" value="DD-peptidase/beta-lactamase superfamily"/>
    <property type="match status" value="1"/>
</dbReference>
<evidence type="ECO:0000256" key="7">
    <source>
        <dbReference type="ARBA" id="ARBA00022670"/>
    </source>
</evidence>
<dbReference type="AlphaFoldDB" id="A7I203"/>
<evidence type="ECO:0000313" key="22">
    <source>
        <dbReference type="Proteomes" id="UP000002407"/>
    </source>
</evidence>
<dbReference type="EC" id="2.4.2.-" evidence="21"/>
<keyword evidence="15" id="KW-0961">Cell wall biogenesis/degradation</keyword>
<feature type="domain" description="Glycosyl transferase family 51" evidence="20">
    <location>
        <begin position="50"/>
        <end position="225"/>
    </location>
</feature>
<dbReference type="Pfam" id="PF00912">
    <property type="entry name" value="Transgly"/>
    <property type="match status" value="1"/>
</dbReference>
<dbReference type="GO" id="GO:0008360">
    <property type="term" value="P:regulation of cell shape"/>
    <property type="evidence" value="ECO:0007669"/>
    <property type="project" value="UniProtKB-KW"/>
</dbReference>
<evidence type="ECO:0000256" key="8">
    <source>
        <dbReference type="ARBA" id="ARBA00022676"/>
    </source>
</evidence>
<dbReference type="GO" id="GO:0008955">
    <property type="term" value="F:peptidoglycan glycosyltransferase activity"/>
    <property type="evidence" value="ECO:0007669"/>
    <property type="project" value="UniProtKB-EC"/>
</dbReference>
<keyword evidence="5" id="KW-1003">Cell membrane</keyword>
<gene>
    <name evidence="21" type="ordered locus">CHAB381_0983</name>
</gene>
<dbReference type="SUPFAM" id="SSF53955">
    <property type="entry name" value="Lysozyme-like"/>
    <property type="match status" value="1"/>
</dbReference>
<dbReference type="GO" id="GO:0009252">
    <property type="term" value="P:peptidoglycan biosynthetic process"/>
    <property type="evidence" value="ECO:0007669"/>
    <property type="project" value="UniProtKB-UniPathway"/>
</dbReference>
<evidence type="ECO:0000313" key="21">
    <source>
        <dbReference type="EMBL" id="ABS52357.1"/>
    </source>
</evidence>
<keyword evidence="18" id="KW-1133">Transmembrane helix</keyword>
<proteinExistence type="inferred from homology"/>
<evidence type="ECO:0000256" key="3">
    <source>
        <dbReference type="ARBA" id="ARBA00007090"/>
    </source>
</evidence>
<dbReference type="GO" id="GO:0071555">
    <property type="term" value="P:cell wall organization"/>
    <property type="evidence" value="ECO:0007669"/>
    <property type="project" value="UniProtKB-KW"/>
</dbReference>
<evidence type="ECO:0000256" key="13">
    <source>
        <dbReference type="ARBA" id="ARBA00023136"/>
    </source>
</evidence>
<comment type="catalytic activity">
    <reaction evidence="16">
        <text>Preferential cleavage: (Ac)2-L-Lys-D-Ala-|-D-Ala. Also transpeptidation of peptidyl-alanyl moieties that are N-acyl substituents of D-alanine.</text>
        <dbReference type="EC" id="3.4.16.4"/>
    </reaction>
</comment>
<dbReference type="EMBL" id="CP000776">
    <property type="protein sequence ID" value="ABS52357.1"/>
    <property type="molecule type" value="Genomic_DNA"/>
</dbReference>
<comment type="catalytic activity">
    <reaction evidence="17">
        <text>[GlcNAc-(1-&gt;4)-Mur2Ac(oyl-L-Ala-gamma-D-Glu-L-Lys-D-Ala-D-Ala)](n)-di-trans,octa-cis-undecaprenyl diphosphate + beta-D-GlcNAc-(1-&gt;4)-Mur2Ac(oyl-L-Ala-gamma-D-Glu-L-Lys-D-Ala-D-Ala)-di-trans,octa-cis-undecaprenyl diphosphate = [GlcNAc-(1-&gt;4)-Mur2Ac(oyl-L-Ala-gamma-D-Glu-L-Lys-D-Ala-D-Ala)](n+1)-di-trans,octa-cis-undecaprenyl diphosphate + di-trans,octa-cis-undecaprenyl diphosphate + H(+)</text>
        <dbReference type="Rhea" id="RHEA:23708"/>
        <dbReference type="Rhea" id="RHEA-COMP:9602"/>
        <dbReference type="Rhea" id="RHEA-COMP:9603"/>
        <dbReference type="ChEBI" id="CHEBI:15378"/>
        <dbReference type="ChEBI" id="CHEBI:58405"/>
        <dbReference type="ChEBI" id="CHEBI:60033"/>
        <dbReference type="ChEBI" id="CHEBI:78435"/>
        <dbReference type="EC" id="2.4.99.28"/>
    </reaction>
</comment>
<dbReference type="GO" id="GO:0005886">
    <property type="term" value="C:plasma membrane"/>
    <property type="evidence" value="ECO:0007669"/>
    <property type="project" value="UniProtKB-SubCell"/>
</dbReference>
<evidence type="ECO:0000256" key="1">
    <source>
        <dbReference type="ARBA" id="ARBA00004236"/>
    </source>
</evidence>
<evidence type="ECO:0000259" key="19">
    <source>
        <dbReference type="Pfam" id="PF00905"/>
    </source>
</evidence>
<dbReference type="InterPro" id="IPR036950">
    <property type="entry name" value="PBP_transglycosylase"/>
</dbReference>
<keyword evidence="18" id="KW-0812">Transmembrane</keyword>
<dbReference type="CAZy" id="GT51">
    <property type="family name" value="Glycosyltransferase Family 51"/>
</dbReference>
<protein>
    <submittedName>
        <fullName evidence="21">Penicillin-binding protein 1A (PBP-1a) (PBP1a) (Penicillin-bindingprotein A)</fullName>
        <ecNumber evidence="21">2.4.2.-</ecNumber>
        <ecNumber evidence="21">3.4.-.-</ecNumber>
    </submittedName>
</protein>
<keyword evidence="10 21" id="KW-0378">Hydrolase</keyword>
<sequence length="638" mass="71942">MVRVLFSFLTICFFAFCGIFLYFYSSIKLESDNIINYNPPLTTKIYDRNGDLIANVFDKENRIYVKYDEIPGRVIEALVAIEDTSFFEHEGINVEAIFRAILKDVKAMKFVEGASTITQQLIKTLVLTSEKKIERKIKEAILALKIENTLSKEEILERYFNEVYFGHQYYGIRTASLGYFKKDLADLTLKEIAMLVGMPKAPSSYDPTKHMDLSLSRANSVISRMYELGWINKTEYQIAMQEKPVVYDETLTQNREPYVTDEVMKEALALYPDIKTGGYSIYTSVDLAAQELANEALNFGYNEILKRNKDANASIVNGAIVVTNPTNGDILALVGGVDYAKSNFNRATQSKRQTGSSFKPFIYQIALDMGYSTMSEVADVPRSFDDGSNKAWTPKNFDNSFQGYITLKQALQKSRNLASINLLDSIGVHRAVKKLNDFGFNDIPEILSIAVGSYGISPLEYSSSYSVWPGMGLTSKSKFIKAISDKNGKMTYFEPEKRRVLKPEQAYLMITLMQNIVNAGTGARARVAGIEVAGKTGTSNDSIDAWFCGYTPEILIIVWYGNDNYKPMRHVEGGSRTAAPVFARFLTNYLKIHPETKRKFDMPSGVFTEKYYNSVEYYTKKSPLPEESVDINATSVLF</sequence>
<dbReference type="InterPro" id="IPR050396">
    <property type="entry name" value="Glycosyltr_51/Transpeptidase"/>
</dbReference>
<comment type="similarity">
    <text evidence="3">In the C-terminal section; belongs to the transpeptidase family.</text>
</comment>
<dbReference type="UniPathway" id="UPA00219"/>
<dbReference type="SUPFAM" id="SSF56601">
    <property type="entry name" value="beta-lactamase/transpeptidase-like"/>
    <property type="match status" value="1"/>
</dbReference>
<dbReference type="GO" id="GO:0030288">
    <property type="term" value="C:outer membrane-bounded periplasmic space"/>
    <property type="evidence" value="ECO:0007669"/>
    <property type="project" value="TreeGrafter"/>
</dbReference>
<keyword evidence="8 21" id="KW-0328">Glycosyltransferase</keyword>
<evidence type="ECO:0000256" key="14">
    <source>
        <dbReference type="ARBA" id="ARBA00023268"/>
    </source>
</evidence>
<keyword evidence="6" id="KW-0121">Carboxypeptidase</keyword>
<dbReference type="RefSeq" id="WP_012108839.1">
    <property type="nucleotide sequence ID" value="NC_009714.1"/>
</dbReference>
<dbReference type="STRING" id="360107.CHAB381_0983"/>
<dbReference type="InterPro" id="IPR001264">
    <property type="entry name" value="Glyco_trans_51"/>
</dbReference>
<dbReference type="HOGENOM" id="CLU_006354_2_4_7"/>
<evidence type="ECO:0000256" key="5">
    <source>
        <dbReference type="ARBA" id="ARBA00022475"/>
    </source>
</evidence>
<dbReference type="Proteomes" id="UP000002407">
    <property type="component" value="Chromosome"/>
</dbReference>
<dbReference type="KEGG" id="cha:CHAB381_0983"/>
<evidence type="ECO:0000256" key="11">
    <source>
        <dbReference type="ARBA" id="ARBA00022960"/>
    </source>
</evidence>
<comment type="subcellular location">
    <subcellularLocation>
        <location evidence="1">Cell membrane</location>
    </subcellularLocation>
</comment>
<dbReference type="InterPro" id="IPR023346">
    <property type="entry name" value="Lysozyme-like_dom_sf"/>
</dbReference>
<comment type="similarity">
    <text evidence="4">In the N-terminal section; belongs to the glycosyltransferase 51 family.</text>
</comment>
<dbReference type="PANTHER" id="PTHR32282:SF11">
    <property type="entry name" value="PENICILLIN-BINDING PROTEIN 1B"/>
    <property type="match status" value="1"/>
</dbReference>
<dbReference type="GO" id="GO:0008658">
    <property type="term" value="F:penicillin binding"/>
    <property type="evidence" value="ECO:0007669"/>
    <property type="project" value="InterPro"/>
</dbReference>
<evidence type="ECO:0000256" key="12">
    <source>
        <dbReference type="ARBA" id="ARBA00022984"/>
    </source>
</evidence>
<keyword evidence="22" id="KW-1185">Reference proteome</keyword>
<keyword evidence="7" id="KW-0645">Protease</keyword>
<evidence type="ECO:0000256" key="2">
    <source>
        <dbReference type="ARBA" id="ARBA00004752"/>
    </source>
</evidence>
<dbReference type="Pfam" id="PF00905">
    <property type="entry name" value="Transpeptidase"/>
    <property type="match status" value="1"/>
</dbReference>
<keyword evidence="12" id="KW-0573">Peptidoglycan synthesis</keyword>
<evidence type="ECO:0000256" key="6">
    <source>
        <dbReference type="ARBA" id="ARBA00022645"/>
    </source>
</evidence>
<keyword evidence="9 21" id="KW-0808">Transferase</keyword>
<feature type="transmembrane region" description="Helical" evidence="18">
    <location>
        <begin position="6"/>
        <end position="24"/>
    </location>
</feature>
<evidence type="ECO:0000256" key="17">
    <source>
        <dbReference type="ARBA" id="ARBA00049902"/>
    </source>
</evidence>
<reference evidence="22" key="1">
    <citation type="submission" date="2007-07" db="EMBL/GenBank/DDBJ databases">
        <title>Complete genome sequence of Campylobacter hominis ATCC BAA-381, a commensal isolated from the human gastrointestinal tract.</title>
        <authorList>
            <person name="Fouts D.E."/>
            <person name="Mongodin E.F."/>
            <person name="Puiu D."/>
            <person name="Sebastian Y."/>
            <person name="Miller W.G."/>
            <person name="Mandrell R.E."/>
            <person name="Nelson K.E."/>
        </authorList>
    </citation>
    <scope>NUCLEOTIDE SEQUENCE [LARGE SCALE GENOMIC DNA]</scope>
    <source>
        <strain evidence="22">ATCC BAA-381 / DSM 21671 / CCUG 45161 / LMG 19568 / NCTC 13146 / CH001A</strain>
    </source>
</reference>
<keyword evidence="13 18" id="KW-0472">Membrane</keyword>
<feature type="domain" description="Penicillin-binding protein transpeptidase" evidence="19">
    <location>
        <begin position="318"/>
        <end position="584"/>
    </location>
</feature>
<dbReference type="GO" id="GO:0009002">
    <property type="term" value="F:serine-type D-Ala-D-Ala carboxypeptidase activity"/>
    <property type="evidence" value="ECO:0007669"/>
    <property type="project" value="UniProtKB-EC"/>
</dbReference>
<accession>A7I203</accession>